<dbReference type="InterPro" id="IPR005482">
    <property type="entry name" value="Biotin_COase_C"/>
</dbReference>
<dbReference type="InterPro" id="IPR051602">
    <property type="entry name" value="ACC_Biotin_Carboxylase"/>
</dbReference>
<comment type="catalytic activity">
    <reaction evidence="6">
        <text>N(6)-biotinyl-L-lysyl-[protein] + hydrogencarbonate + ATP = N(6)-carboxybiotinyl-L-lysyl-[protein] + ADP + phosphate + H(+)</text>
        <dbReference type="Rhea" id="RHEA:13501"/>
        <dbReference type="Rhea" id="RHEA-COMP:10505"/>
        <dbReference type="Rhea" id="RHEA-COMP:10506"/>
        <dbReference type="ChEBI" id="CHEBI:15378"/>
        <dbReference type="ChEBI" id="CHEBI:17544"/>
        <dbReference type="ChEBI" id="CHEBI:30616"/>
        <dbReference type="ChEBI" id="CHEBI:43474"/>
        <dbReference type="ChEBI" id="CHEBI:83144"/>
        <dbReference type="ChEBI" id="CHEBI:83145"/>
        <dbReference type="ChEBI" id="CHEBI:456216"/>
        <dbReference type="EC" id="6.3.4.14"/>
    </reaction>
</comment>
<dbReference type="GO" id="GO:0004075">
    <property type="term" value="F:biotin carboxylase activity"/>
    <property type="evidence" value="ECO:0007669"/>
    <property type="project" value="UniProtKB-EC"/>
</dbReference>
<dbReference type="PROSITE" id="PS50975">
    <property type="entry name" value="ATP_GRASP"/>
    <property type="match status" value="1"/>
</dbReference>
<evidence type="ECO:0000256" key="1">
    <source>
        <dbReference type="ARBA" id="ARBA00003761"/>
    </source>
</evidence>
<sequence length="459" mass="50965">MNKVNKENKKVEKKELSRILIANRGEIALRAIQTIQEMGKESIAIYSIADKDAHYLNTANAKVCIGGAKSSESYLNIPAIISAAELFEADAIFPGYGFLSENQNFVEICSHHSLEFIGPSAKVMALMSDKSKAKSVMKEAGMPVIEGSEGLLKSYQEAEEIADKIGYPVIIKAAAGGGGRGMRVVEDKSKLKNLYLAAETEALSAFGDGSVYLEKFINKPKHIEVQILADKHGNVIHVGRKGIARCKDASKSSLKETPAVVLEEGVRERLLETAIKAAKYIGYVGAGTFEFLLDSNMKDFYFMEMNTRLQVEHTISEMVSGLNLIEWMIKIAQGEELPKQESLSLKGHAIECRITAEDPKKFYPSPGKITEWIAPGGVNVRLDSHAHAHYVVPTHYDSMIGKLIVWGENRERAIAKMKRALKEFKVEGIKTTIPFHLEMLENADFRQAKIHTKYLEENF</sequence>
<dbReference type="Proteomes" id="UP000008198">
    <property type="component" value="Chromosome"/>
</dbReference>
<dbReference type="PANTHER" id="PTHR48095">
    <property type="entry name" value="PYRUVATE CARBOXYLASE SUBUNIT A"/>
    <property type="match status" value="1"/>
</dbReference>
<dbReference type="KEGG" id="hpp:HPP12_1051"/>
<dbReference type="AlphaFoldDB" id="B6JMS5"/>
<reference evidence="11" key="1">
    <citation type="submission" date="2008-10" db="EMBL/GenBank/DDBJ databases">
        <title>The complete genome sequence of Helicobacter pylori strain P12.</title>
        <authorList>
            <person name="Fischer W."/>
            <person name="Windhager L."/>
            <person name="Karnholz A."/>
            <person name="Zeiller M."/>
            <person name="Zimmer R."/>
            <person name="Haas R."/>
        </authorList>
    </citation>
    <scope>NUCLEOTIDE SEQUENCE [LARGE SCALE GENOMIC DNA]</scope>
    <source>
        <strain evidence="11">P12</strain>
    </source>
</reference>
<dbReference type="HOGENOM" id="CLU_000395_3_2_7"/>
<dbReference type="InterPro" id="IPR011054">
    <property type="entry name" value="Rudment_hybrid_motif"/>
</dbReference>
<dbReference type="NCBIfam" id="NF006367">
    <property type="entry name" value="PRK08591.1"/>
    <property type="match status" value="1"/>
</dbReference>
<feature type="domain" description="ATP-grasp" evidence="8">
    <location>
        <begin position="134"/>
        <end position="333"/>
    </location>
</feature>
<evidence type="ECO:0000256" key="5">
    <source>
        <dbReference type="ARBA" id="ARBA00022840"/>
    </source>
</evidence>
<evidence type="ECO:0000256" key="7">
    <source>
        <dbReference type="PROSITE-ProRule" id="PRU00409"/>
    </source>
</evidence>
<dbReference type="InterPro" id="IPR005481">
    <property type="entry name" value="BC-like_N"/>
</dbReference>
<evidence type="ECO:0000256" key="3">
    <source>
        <dbReference type="ARBA" id="ARBA00022598"/>
    </source>
</evidence>
<dbReference type="InterPro" id="IPR016185">
    <property type="entry name" value="PreATP-grasp_dom_sf"/>
</dbReference>
<evidence type="ECO:0000259" key="8">
    <source>
        <dbReference type="PROSITE" id="PS50975"/>
    </source>
</evidence>
<keyword evidence="3" id="KW-0436">Ligase</keyword>
<comment type="function">
    <text evidence="1">This protein is a component of the acetyl coenzyme A carboxylase complex; first, biotin carboxylase catalyzes the carboxylation of the carrier protein and then the transcarboxylase transfers the carboxyl group to form malonyl-CoA.</text>
</comment>
<evidence type="ECO:0000256" key="2">
    <source>
        <dbReference type="ARBA" id="ARBA00013263"/>
    </source>
</evidence>
<dbReference type="Gene3D" id="3.30.470.20">
    <property type="entry name" value="ATP-grasp fold, B domain"/>
    <property type="match status" value="1"/>
</dbReference>
<dbReference type="EC" id="6.3.4.14" evidence="2"/>
<dbReference type="PANTHER" id="PTHR48095:SF2">
    <property type="entry name" value="BIOTIN CARBOXYLASE, CHLOROPLASTIC"/>
    <property type="match status" value="1"/>
</dbReference>
<dbReference type="GO" id="GO:0046872">
    <property type="term" value="F:metal ion binding"/>
    <property type="evidence" value="ECO:0007669"/>
    <property type="project" value="InterPro"/>
</dbReference>
<dbReference type="PROSITE" id="PS00867">
    <property type="entry name" value="CPSASE_2"/>
    <property type="match status" value="1"/>
</dbReference>
<evidence type="ECO:0000256" key="4">
    <source>
        <dbReference type="ARBA" id="ARBA00022741"/>
    </source>
</evidence>
<protein>
    <recommendedName>
        <fullName evidence="2">biotin carboxylase</fullName>
        <ecNumber evidence="2">6.3.4.14</ecNumber>
    </recommendedName>
</protein>
<dbReference type="NCBIfam" id="NF006286">
    <property type="entry name" value="PRK08462.1"/>
    <property type="match status" value="1"/>
</dbReference>
<dbReference type="Pfam" id="PF02785">
    <property type="entry name" value="Biotin_carb_C"/>
    <property type="match status" value="1"/>
</dbReference>
<dbReference type="FunFam" id="3.30.1490.20:FF:000018">
    <property type="entry name" value="Biotin carboxylase"/>
    <property type="match status" value="1"/>
</dbReference>
<reference evidence="10 11" key="2">
    <citation type="journal article" date="2010" name="Nucleic Acids Res.">
        <title>Strain-specific genes of Helicobacter pylori: genome evolution driven by a novel type IV secretion system and genomic island transfer.</title>
        <authorList>
            <person name="Fischer W."/>
            <person name="Windhager L."/>
            <person name="Rohrer S."/>
            <person name="Zeiller M."/>
            <person name="Karnholz A."/>
            <person name="Hoffmann R."/>
            <person name="Zimmer R."/>
            <person name="Haas R."/>
        </authorList>
    </citation>
    <scope>NUCLEOTIDE SEQUENCE [LARGE SCALE GENOMIC DNA]</scope>
    <source>
        <strain evidence="10 11">P12</strain>
    </source>
</reference>
<dbReference type="GO" id="GO:0005524">
    <property type="term" value="F:ATP binding"/>
    <property type="evidence" value="ECO:0007669"/>
    <property type="project" value="UniProtKB-UniRule"/>
</dbReference>
<evidence type="ECO:0000313" key="10">
    <source>
        <dbReference type="EMBL" id="ACJ08203.1"/>
    </source>
</evidence>
<dbReference type="PROSITE" id="PS50979">
    <property type="entry name" value="BC"/>
    <property type="match status" value="1"/>
</dbReference>
<dbReference type="SMART" id="SM00878">
    <property type="entry name" value="Biotin_carb_C"/>
    <property type="match status" value="1"/>
</dbReference>
<dbReference type="PROSITE" id="PS00866">
    <property type="entry name" value="CPSASE_1"/>
    <property type="match status" value="1"/>
</dbReference>
<gene>
    <name evidence="10" type="ordered locus">HPP12_1051</name>
</gene>
<dbReference type="Pfam" id="PF02786">
    <property type="entry name" value="CPSase_L_D2"/>
    <property type="match status" value="1"/>
</dbReference>
<accession>B6JMS5</accession>
<keyword evidence="4 7" id="KW-0547">Nucleotide-binding</keyword>
<dbReference type="EMBL" id="CP001217">
    <property type="protein sequence ID" value="ACJ08203.1"/>
    <property type="molecule type" value="Genomic_DNA"/>
</dbReference>
<dbReference type="Pfam" id="PF00289">
    <property type="entry name" value="Biotin_carb_N"/>
    <property type="match status" value="1"/>
</dbReference>
<evidence type="ECO:0000313" key="11">
    <source>
        <dbReference type="Proteomes" id="UP000008198"/>
    </source>
</evidence>
<dbReference type="InterPro" id="IPR011764">
    <property type="entry name" value="Biotin_carboxylation_dom"/>
</dbReference>
<dbReference type="InterPro" id="IPR011761">
    <property type="entry name" value="ATP-grasp"/>
</dbReference>
<proteinExistence type="predicted"/>
<dbReference type="SUPFAM" id="SSF56059">
    <property type="entry name" value="Glutathione synthetase ATP-binding domain-like"/>
    <property type="match status" value="1"/>
</dbReference>
<keyword evidence="5 7" id="KW-0067">ATP-binding</keyword>
<evidence type="ECO:0000256" key="6">
    <source>
        <dbReference type="ARBA" id="ARBA00048600"/>
    </source>
</evidence>
<dbReference type="SUPFAM" id="SSF52440">
    <property type="entry name" value="PreATP-grasp domain"/>
    <property type="match status" value="1"/>
</dbReference>
<evidence type="ECO:0000259" key="9">
    <source>
        <dbReference type="PROSITE" id="PS50979"/>
    </source>
</evidence>
<feature type="domain" description="Biotin carboxylation" evidence="9">
    <location>
        <begin position="15"/>
        <end position="459"/>
    </location>
</feature>
<dbReference type="SUPFAM" id="SSF51246">
    <property type="entry name" value="Rudiment single hybrid motif"/>
    <property type="match status" value="1"/>
</dbReference>
<dbReference type="InterPro" id="IPR005479">
    <property type="entry name" value="CPAse_ATP-bd"/>
</dbReference>
<organism evidence="10 11">
    <name type="scientific">Helicobacter pylori (strain P12)</name>
    <dbReference type="NCBI Taxonomy" id="570508"/>
    <lineage>
        <taxon>Bacteria</taxon>
        <taxon>Pseudomonadati</taxon>
        <taxon>Campylobacterota</taxon>
        <taxon>Epsilonproteobacteria</taxon>
        <taxon>Campylobacterales</taxon>
        <taxon>Helicobacteraceae</taxon>
        <taxon>Helicobacter</taxon>
    </lineage>
</organism>
<name>B6JMS5_HELP2</name>